<reference evidence="1 2" key="1">
    <citation type="journal article" date="2019" name="Extremophiles">
        <title>Biogeography of thermophiles and predominance of Thermus scotoductus in domestic water heaters.</title>
        <authorList>
            <person name="Wilpiszeski R.L."/>
            <person name="Zhang Z."/>
            <person name="House C.H."/>
        </authorList>
    </citation>
    <scope>NUCLEOTIDE SEQUENCE [LARGE SCALE GENOMIC DNA]</scope>
    <source>
        <strain evidence="1 2">34_S34</strain>
    </source>
</reference>
<dbReference type="EMBL" id="PELP01000061">
    <property type="protein sequence ID" value="RTH06711.1"/>
    <property type="molecule type" value="Genomic_DNA"/>
</dbReference>
<protein>
    <submittedName>
        <fullName evidence="1">Uncharacterized protein</fullName>
    </submittedName>
</protein>
<organism evidence="1 2">
    <name type="scientific">Thermus scotoductus</name>
    <dbReference type="NCBI Taxonomy" id="37636"/>
    <lineage>
        <taxon>Bacteria</taxon>
        <taxon>Thermotogati</taxon>
        <taxon>Deinococcota</taxon>
        <taxon>Deinococci</taxon>
        <taxon>Thermales</taxon>
        <taxon>Thermaceae</taxon>
        <taxon>Thermus</taxon>
    </lineage>
</organism>
<name>A0A430RFT6_THESC</name>
<evidence type="ECO:0000313" key="1">
    <source>
        <dbReference type="EMBL" id="RTH06711.1"/>
    </source>
</evidence>
<feature type="non-terminal residue" evidence="1">
    <location>
        <position position="75"/>
    </location>
</feature>
<dbReference type="AlphaFoldDB" id="A0A430RFT6"/>
<sequence>MVRLLLLLVVVFGMVFWFLRPPPRPLPTEGVRLKGVEFYLFPEEEAVEWRFTAQEMVEEGGGFRIQGGLKGERYV</sequence>
<evidence type="ECO:0000313" key="2">
    <source>
        <dbReference type="Proteomes" id="UP000286734"/>
    </source>
</evidence>
<gene>
    <name evidence="1" type="ORF">CSW47_02940</name>
</gene>
<proteinExistence type="predicted"/>
<comment type="caution">
    <text evidence="1">The sequence shown here is derived from an EMBL/GenBank/DDBJ whole genome shotgun (WGS) entry which is preliminary data.</text>
</comment>
<dbReference type="Proteomes" id="UP000286734">
    <property type="component" value="Unassembled WGS sequence"/>
</dbReference>
<accession>A0A430RFT6</accession>